<keyword evidence="3" id="KW-0255">Endonuclease</keyword>
<evidence type="ECO:0000256" key="4">
    <source>
        <dbReference type="ARBA" id="ARBA00022801"/>
    </source>
</evidence>
<accession>A0A9D9HHX9</accession>
<dbReference type="PANTHER" id="PTHR30636:SF3">
    <property type="entry name" value="UPF0701 PROTEIN YICC"/>
    <property type="match status" value="1"/>
</dbReference>
<dbReference type="GO" id="GO:0004521">
    <property type="term" value="F:RNA endonuclease activity"/>
    <property type="evidence" value="ECO:0007669"/>
    <property type="project" value="InterPro"/>
</dbReference>
<evidence type="ECO:0000256" key="5">
    <source>
        <dbReference type="ARBA" id="ARBA00035648"/>
    </source>
</evidence>
<evidence type="ECO:0000313" key="9">
    <source>
        <dbReference type="EMBL" id="MBO8450767.1"/>
    </source>
</evidence>
<dbReference type="InterPro" id="IPR013551">
    <property type="entry name" value="YicC-like_C"/>
</dbReference>
<feature type="domain" description="Endoribonuclease YicC-like C-terminal" evidence="8">
    <location>
        <begin position="175"/>
        <end position="295"/>
    </location>
</feature>
<gene>
    <name evidence="9" type="ORF">IAA96_06645</name>
</gene>
<dbReference type="Proteomes" id="UP000823616">
    <property type="component" value="Unassembled WGS sequence"/>
</dbReference>
<proteinExistence type="inferred from homology"/>
<protein>
    <submittedName>
        <fullName evidence="9">YicC family protein</fullName>
    </submittedName>
</protein>
<evidence type="ECO:0000313" key="10">
    <source>
        <dbReference type="Proteomes" id="UP000823616"/>
    </source>
</evidence>
<dbReference type="EMBL" id="JADIMS010000122">
    <property type="protein sequence ID" value="MBO8450767.1"/>
    <property type="molecule type" value="Genomic_DNA"/>
</dbReference>
<comment type="cofactor">
    <cofactor evidence="1">
        <name>a divalent metal cation</name>
        <dbReference type="ChEBI" id="CHEBI:60240"/>
    </cofactor>
</comment>
<keyword evidence="2" id="KW-0540">Nuclease</keyword>
<feature type="domain" description="Endoribonuclease YicC-like N-terminal" evidence="7">
    <location>
        <begin position="1"/>
        <end position="158"/>
    </location>
</feature>
<dbReference type="GO" id="GO:0016787">
    <property type="term" value="F:hydrolase activity"/>
    <property type="evidence" value="ECO:0007669"/>
    <property type="project" value="UniProtKB-KW"/>
</dbReference>
<dbReference type="AlphaFoldDB" id="A0A9D9HHX9"/>
<evidence type="ECO:0000256" key="1">
    <source>
        <dbReference type="ARBA" id="ARBA00001968"/>
    </source>
</evidence>
<evidence type="ECO:0000256" key="3">
    <source>
        <dbReference type="ARBA" id="ARBA00022759"/>
    </source>
</evidence>
<evidence type="ECO:0000256" key="6">
    <source>
        <dbReference type="SAM" id="Coils"/>
    </source>
</evidence>
<dbReference type="NCBIfam" id="TIGR00255">
    <property type="entry name" value="YicC/YloC family endoribonuclease"/>
    <property type="match status" value="1"/>
</dbReference>
<keyword evidence="4" id="KW-0378">Hydrolase</keyword>
<dbReference type="InterPro" id="IPR005229">
    <property type="entry name" value="YicC/YloC-like"/>
</dbReference>
<organism evidence="9 10">
    <name type="scientific">Candidatus Avitreponema avistercoris</name>
    <dbReference type="NCBI Taxonomy" id="2840705"/>
    <lineage>
        <taxon>Bacteria</taxon>
        <taxon>Pseudomonadati</taxon>
        <taxon>Spirochaetota</taxon>
        <taxon>Spirochaetia</taxon>
        <taxon>Spirochaetales</taxon>
        <taxon>Candidatus Avitreponema</taxon>
    </lineage>
</organism>
<dbReference type="PANTHER" id="PTHR30636">
    <property type="entry name" value="UPF0701 PROTEIN YICC"/>
    <property type="match status" value="1"/>
</dbReference>
<reference evidence="9" key="2">
    <citation type="journal article" date="2021" name="PeerJ">
        <title>Extensive microbial diversity within the chicken gut microbiome revealed by metagenomics and culture.</title>
        <authorList>
            <person name="Gilroy R."/>
            <person name="Ravi A."/>
            <person name="Getino M."/>
            <person name="Pursley I."/>
            <person name="Horton D.L."/>
            <person name="Alikhan N.F."/>
            <person name="Baker D."/>
            <person name="Gharbi K."/>
            <person name="Hall N."/>
            <person name="Watson M."/>
            <person name="Adriaenssens E.M."/>
            <person name="Foster-Nyarko E."/>
            <person name="Jarju S."/>
            <person name="Secka A."/>
            <person name="Antonio M."/>
            <person name="Oren A."/>
            <person name="Chaudhuri R.R."/>
            <person name="La Ragione R."/>
            <person name="Hildebrand F."/>
            <person name="Pallen M.J."/>
        </authorList>
    </citation>
    <scope>NUCLEOTIDE SEQUENCE</scope>
    <source>
        <strain evidence="9">B3-4054</strain>
    </source>
</reference>
<comment type="similarity">
    <text evidence="5">Belongs to the YicC/YloC family.</text>
</comment>
<keyword evidence="6" id="KW-0175">Coiled coil</keyword>
<sequence>MKSMTGYACAGHQDAGVFASVEIKSVNSRFLDLTVNLPYGMAGCEKTVRDFFSARIQRGKVDIVLKFRDSTQPPAVLADTAAAKAYAAAITGIARALGIPDGRTTPDAILPFVLSREAVLSTAAPENRTVLPDVLASLLEDAFSAFEQARREEGAKMQADILEQAAKIEEALQEVEKNAASMEESFRENLRAKFTEVLGPLSADDERRVLQETAALLVKYTVNEETVRIRSHLDFLRREIDGNPAPGKRIDFICQELNREINTTGSKIQNVSVSRAVVAMKDAVENIREQARNIE</sequence>
<dbReference type="InterPro" id="IPR013527">
    <property type="entry name" value="YicC-like_N"/>
</dbReference>
<evidence type="ECO:0000256" key="2">
    <source>
        <dbReference type="ARBA" id="ARBA00022722"/>
    </source>
</evidence>
<comment type="caution">
    <text evidence="9">The sequence shown here is derived from an EMBL/GenBank/DDBJ whole genome shotgun (WGS) entry which is preliminary data.</text>
</comment>
<feature type="coiled-coil region" evidence="6">
    <location>
        <begin position="158"/>
        <end position="185"/>
    </location>
</feature>
<dbReference type="Pfam" id="PF08340">
    <property type="entry name" value="YicC-like_C"/>
    <property type="match status" value="1"/>
</dbReference>
<dbReference type="Pfam" id="PF03755">
    <property type="entry name" value="YicC-like_N"/>
    <property type="match status" value="1"/>
</dbReference>
<evidence type="ECO:0000259" key="8">
    <source>
        <dbReference type="Pfam" id="PF08340"/>
    </source>
</evidence>
<evidence type="ECO:0000259" key="7">
    <source>
        <dbReference type="Pfam" id="PF03755"/>
    </source>
</evidence>
<reference evidence="9" key="1">
    <citation type="submission" date="2020-10" db="EMBL/GenBank/DDBJ databases">
        <authorList>
            <person name="Gilroy R."/>
        </authorList>
    </citation>
    <scope>NUCLEOTIDE SEQUENCE</scope>
    <source>
        <strain evidence="9">B3-4054</strain>
    </source>
</reference>
<name>A0A9D9HHX9_9SPIR</name>